<evidence type="ECO:0000259" key="8">
    <source>
        <dbReference type="PROSITE" id="PS51294"/>
    </source>
</evidence>
<evidence type="ECO:0000259" key="6">
    <source>
        <dbReference type="PROSITE" id="PS50090"/>
    </source>
</evidence>
<reference evidence="9" key="1">
    <citation type="submission" date="2021-01" db="EMBL/GenBank/DDBJ databases">
        <authorList>
            <person name="Corre E."/>
            <person name="Pelletier E."/>
            <person name="Niang G."/>
            <person name="Scheremetjew M."/>
            <person name="Finn R."/>
            <person name="Kale V."/>
            <person name="Holt S."/>
            <person name="Cochrane G."/>
            <person name="Meng A."/>
            <person name="Brown T."/>
            <person name="Cohen L."/>
        </authorList>
    </citation>
    <scope>NUCLEOTIDE SEQUENCE</scope>
    <source>
        <strain evidence="9">GSBS06</strain>
    </source>
</reference>
<name>A0A7S3V3A7_9STRA</name>
<feature type="region of interest" description="Disordered" evidence="5">
    <location>
        <begin position="95"/>
        <end position="127"/>
    </location>
</feature>
<dbReference type="AlphaFoldDB" id="A0A7S3V3A7"/>
<dbReference type="InterPro" id="IPR009057">
    <property type="entry name" value="Homeodomain-like_sf"/>
</dbReference>
<feature type="domain" description="SANT" evidence="7">
    <location>
        <begin position="41"/>
        <end position="91"/>
    </location>
</feature>
<accession>A0A7S3V3A7</accession>
<organism evidence="9">
    <name type="scientific">Aplanochytrium stocchinoi</name>
    <dbReference type="NCBI Taxonomy" id="215587"/>
    <lineage>
        <taxon>Eukaryota</taxon>
        <taxon>Sar</taxon>
        <taxon>Stramenopiles</taxon>
        <taxon>Bigyra</taxon>
        <taxon>Labyrinthulomycetes</taxon>
        <taxon>Thraustochytrida</taxon>
        <taxon>Thraustochytriidae</taxon>
        <taxon>Aplanochytrium</taxon>
    </lineage>
</organism>
<dbReference type="InterPro" id="IPR017884">
    <property type="entry name" value="SANT_dom"/>
</dbReference>
<keyword evidence="2" id="KW-0238">DNA-binding</keyword>
<feature type="domain" description="HTH myb-type" evidence="8">
    <location>
        <begin position="34"/>
        <end position="88"/>
    </location>
</feature>
<evidence type="ECO:0000256" key="4">
    <source>
        <dbReference type="ARBA" id="ARBA00023242"/>
    </source>
</evidence>
<protein>
    <recommendedName>
        <fullName evidence="10">HTH myb-type domain-containing protein</fullName>
    </recommendedName>
</protein>
<feature type="compositionally biased region" description="Polar residues" evidence="5">
    <location>
        <begin position="96"/>
        <end position="106"/>
    </location>
</feature>
<keyword evidence="3" id="KW-0804">Transcription</keyword>
<dbReference type="PROSITE" id="PS51293">
    <property type="entry name" value="SANT"/>
    <property type="match status" value="1"/>
</dbReference>
<evidence type="ECO:0000256" key="3">
    <source>
        <dbReference type="ARBA" id="ARBA00023163"/>
    </source>
</evidence>
<keyword evidence="1" id="KW-0805">Transcription regulation</keyword>
<proteinExistence type="predicted"/>
<evidence type="ECO:0000256" key="5">
    <source>
        <dbReference type="SAM" id="MobiDB-lite"/>
    </source>
</evidence>
<dbReference type="PANTHER" id="PTHR12802">
    <property type="entry name" value="SWI/SNF COMPLEX-RELATED"/>
    <property type="match status" value="1"/>
</dbReference>
<sequence length="250" mass="28624">MAPEESASTYLRPNTNEKLVESSAKAADINTNAKPEYRVGRWTTEEHKTFLAGLKLHGKNWKKISLIVKTRSSVQTRTHAQKYFLKKTRSKGTLKVKNNSKNISISETKKKRKRNANDSWYPKTNQRTKPLDTLEKIDVFTDGHLFDSTLMEFNESVHTPRSTNMKMYPPAPQRPNVSQVRTAKDKVNYARSLDLGYGPELFETVQNKSKTQQTDVRIPSPLELELNDNDPLMLSVDLITNDILDNVLLF</sequence>
<dbReference type="InterPro" id="IPR017930">
    <property type="entry name" value="Myb_dom"/>
</dbReference>
<dbReference type="SMART" id="SM00717">
    <property type="entry name" value="SANT"/>
    <property type="match status" value="1"/>
</dbReference>
<dbReference type="InterPro" id="IPR006447">
    <property type="entry name" value="Myb_dom_plants"/>
</dbReference>
<feature type="domain" description="Myb-like" evidence="6">
    <location>
        <begin position="34"/>
        <end position="84"/>
    </location>
</feature>
<dbReference type="CDD" id="cd00167">
    <property type="entry name" value="SANT"/>
    <property type="match status" value="1"/>
</dbReference>
<dbReference type="EMBL" id="HBIN01026630">
    <property type="protein sequence ID" value="CAE0448965.1"/>
    <property type="molecule type" value="Transcribed_RNA"/>
</dbReference>
<evidence type="ECO:0000256" key="1">
    <source>
        <dbReference type="ARBA" id="ARBA00023015"/>
    </source>
</evidence>
<dbReference type="NCBIfam" id="TIGR01557">
    <property type="entry name" value="myb_SHAQKYF"/>
    <property type="match status" value="1"/>
</dbReference>
<evidence type="ECO:0008006" key="10">
    <source>
        <dbReference type="Google" id="ProtNLM"/>
    </source>
</evidence>
<keyword evidence="4" id="KW-0539">Nucleus</keyword>
<dbReference type="PROSITE" id="PS51294">
    <property type="entry name" value="HTH_MYB"/>
    <property type="match status" value="1"/>
</dbReference>
<dbReference type="GO" id="GO:0003677">
    <property type="term" value="F:DNA binding"/>
    <property type="evidence" value="ECO:0007669"/>
    <property type="project" value="UniProtKB-KW"/>
</dbReference>
<evidence type="ECO:0000259" key="7">
    <source>
        <dbReference type="PROSITE" id="PS51293"/>
    </source>
</evidence>
<dbReference type="Pfam" id="PF00249">
    <property type="entry name" value="Myb_DNA-binding"/>
    <property type="match status" value="1"/>
</dbReference>
<dbReference type="SUPFAM" id="SSF46689">
    <property type="entry name" value="Homeodomain-like"/>
    <property type="match status" value="1"/>
</dbReference>
<dbReference type="InterPro" id="IPR001005">
    <property type="entry name" value="SANT/Myb"/>
</dbReference>
<evidence type="ECO:0000256" key="2">
    <source>
        <dbReference type="ARBA" id="ARBA00023125"/>
    </source>
</evidence>
<dbReference type="Gene3D" id="1.10.10.60">
    <property type="entry name" value="Homeodomain-like"/>
    <property type="match status" value="1"/>
</dbReference>
<dbReference type="PROSITE" id="PS50090">
    <property type="entry name" value="MYB_LIKE"/>
    <property type="match status" value="1"/>
</dbReference>
<gene>
    <name evidence="9" type="ORF">ASTO00021_LOCUS18934</name>
</gene>
<evidence type="ECO:0000313" key="9">
    <source>
        <dbReference type="EMBL" id="CAE0448965.1"/>
    </source>
</evidence>